<keyword evidence="3" id="KW-1185">Reference proteome</keyword>
<accession>A0A9P6JI79</accession>
<dbReference type="AlphaFoldDB" id="A0A9P6JI79"/>
<evidence type="ECO:0000313" key="3">
    <source>
        <dbReference type="Proteomes" id="UP000807306"/>
    </source>
</evidence>
<dbReference type="EMBL" id="MU157981">
    <property type="protein sequence ID" value="KAF9521855.1"/>
    <property type="molecule type" value="Genomic_DNA"/>
</dbReference>
<evidence type="ECO:0000313" key="2">
    <source>
        <dbReference type="EMBL" id="KAF9521855.1"/>
    </source>
</evidence>
<feature type="region of interest" description="Disordered" evidence="1">
    <location>
        <begin position="1"/>
        <end position="23"/>
    </location>
</feature>
<dbReference type="OrthoDB" id="3224221at2759"/>
<reference evidence="2" key="1">
    <citation type="submission" date="2020-11" db="EMBL/GenBank/DDBJ databases">
        <authorList>
            <consortium name="DOE Joint Genome Institute"/>
            <person name="Ahrendt S."/>
            <person name="Riley R."/>
            <person name="Andreopoulos W."/>
            <person name="Labutti K."/>
            <person name="Pangilinan J."/>
            <person name="Ruiz-Duenas F.J."/>
            <person name="Barrasa J.M."/>
            <person name="Sanchez-Garcia M."/>
            <person name="Camarero S."/>
            <person name="Miyauchi S."/>
            <person name="Serrano A."/>
            <person name="Linde D."/>
            <person name="Babiker R."/>
            <person name="Drula E."/>
            <person name="Ayuso-Fernandez I."/>
            <person name="Pacheco R."/>
            <person name="Padilla G."/>
            <person name="Ferreira P."/>
            <person name="Barriuso J."/>
            <person name="Kellner H."/>
            <person name="Castanera R."/>
            <person name="Alfaro M."/>
            <person name="Ramirez L."/>
            <person name="Pisabarro A.G."/>
            <person name="Kuo A."/>
            <person name="Tritt A."/>
            <person name="Lipzen A."/>
            <person name="He G."/>
            <person name="Yan M."/>
            <person name="Ng V."/>
            <person name="Cullen D."/>
            <person name="Martin F."/>
            <person name="Rosso M.-N."/>
            <person name="Henrissat B."/>
            <person name="Hibbett D."/>
            <person name="Martinez A.T."/>
            <person name="Grigoriev I.V."/>
        </authorList>
    </citation>
    <scope>NUCLEOTIDE SEQUENCE</scope>
    <source>
        <strain evidence="2">CBS 506.95</strain>
    </source>
</reference>
<feature type="compositionally biased region" description="Basic residues" evidence="1">
    <location>
        <begin position="1"/>
        <end position="16"/>
    </location>
</feature>
<protein>
    <submittedName>
        <fullName evidence="2">Uncharacterized protein</fullName>
    </submittedName>
</protein>
<proteinExistence type="predicted"/>
<dbReference type="Proteomes" id="UP000807306">
    <property type="component" value="Unassembled WGS sequence"/>
</dbReference>
<organism evidence="2 3">
    <name type="scientific">Crepidotus variabilis</name>
    <dbReference type="NCBI Taxonomy" id="179855"/>
    <lineage>
        <taxon>Eukaryota</taxon>
        <taxon>Fungi</taxon>
        <taxon>Dikarya</taxon>
        <taxon>Basidiomycota</taxon>
        <taxon>Agaricomycotina</taxon>
        <taxon>Agaricomycetes</taxon>
        <taxon>Agaricomycetidae</taxon>
        <taxon>Agaricales</taxon>
        <taxon>Agaricineae</taxon>
        <taxon>Crepidotaceae</taxon>
        <taxon>Crepidotus</taxon>
    </lineage>
</organism>
<evidence type="ECO:0000256" key="1">
    <source>
        <dbReference type="SAM" id="MobiDB-lite"/>
    </source>
</evidence>
<sequence>MAAQARRRGVRQRKTQHQAPTPEEEWVRESINILLGIKSTSELLTHNDIFHKDTSLQQHIKNFNARLHRSPAIKPMKVYWESIHSVWNEVLFEEFKKLSIDKGKMLELDEEQELYDMILQFKLYLARLDTILDCIPHPEDIDSEDEGLDNKTKVWLDAHKVVDALGIEGRWLRKVDNYRSGLAAGGARQPGTALQDRRRQNTPSLSLRKPLSGLPKNLLECKAAPGAVNVDGEPLTDGEDCKYIDTIVFWETQTKTSMKLVSRETHGN</sequence>
<feature type="region of interest" description="Disordered" evidence="1">
    <location>
        <begin position="183"/>
        <end position="207"/>
    </location>
</feature>
<comment type="caution">
    <text evidence="2">The sequence shown here is derived from an EMBL/GenBank/DDBJ whole genome shotgun (WGS) entry which is preliminary data.</text>
</comment>
<gene>
    <name evidence="2" type="ORF">CPB83DRAFT_840934</name>
</gene>
<name>A0A9P6JI79_9AGAR</name>